<evidence type="ECO:0000259" key="6">
    <source>
        <dbReference type="PROSITE" id="PS50026"/>
    </source>
</evidence>
<dbReference type="InterPro" id="IPR001791">
    <property type="entry name" value="Laminin_G"/>
</dbReference>
<feature type="domain" description="EGF-like" evidence="6">
    <location>
        <begin position="667"/>
        <end position="704"/>
    </location>
</feature>
<dbReference type="EMBL" id="CAJVCH010184923">
    <property type="protein sequence ID" value="CAG7729829.1"/>
    <property type="molecule type" value="Genomic_DNA"/>
</dbReference>
<gene>
    <name evidence="7" type="ORF">AFUS01_LOCUS18521</name>
</gene>
<sequence>MARRGGIRLSFSFLLFPYYSLLVLTLLVLLSSSSFAFVLEGSDLSYAKFRKWKAGLNSTLLLEFHTGQPDGLLLYTDDGGHDDFFELKLVEGALRLRYNLGDGTQMMTVGRHLNDGLWHRAEIRRSASETSLTVDGFVTQFRISKGRDLTFGSLSANSPVYVGGIPSWYNNRLASLSLPSVAFEPRFRGAIRNLVFASDDSEVPKPQDIVESKGLVSGPGEACERHDPCQHGGFCISTDSGPVCDCKHIDFEGAFCERDKAPAVATFQGGEFVGYDFRESGGEPIVSTLDEVSFSFKTRHGHGLLFYSGDGADYLALSLREGRITISINLGSGPLDAKIHPDHLRFDDYEWHSVRVHRKVQEMSKTTSLCHITAEVDGTYFDRWTLSGTFTVLSSNRVTVGGFDAMRPLPGIRAVTNFIGCLRKVEYRADTIRLSLLELARAGNRLVSVSGRLQFQCQDLTQTGDPLTHLTSDPYMRTMSGGTVTFTSPESFLVLPSWNASRSGSISVKVRTTEPNGLILFASGSADGQGDFFAIECVDGQIYLHIDLGTGALRVQATSDPIEDGEWHQITVTRNGRSGTINVDDLATDFNSKGDSTRLDLDGLLIIGGLGNLDHSGFPVPIWTASLRKGFVGCVRGLVINGSPVDLAAIAQQQDIGSVRPMCQVGSAGHCVSNPCQYGGKCLDGWNRFICDCSHTEYTGPTCAKNAATLSFDATQRIIISYVTPVKSEAHDITVRFRTNRPAGLLLSMGSGSSSDFLEVSLEGTRIKLRAKLGDREKALVTGRDLNDNQWHLVRIHRRGNHLRVQVDDIPPVTGEVSTKTWLLEVAVILIGGGFHRRDEEMKLPPVGLPFAGHMQQLIINSQHIFEMIRVGQIENVENNAKFGKSPPVIDKPVTFKSKHTFVGLPQLKAYSTTNIYFQFKTLEPDGLILYNGGKSQDFIGVEMVKGHLHYVFDLGDGPVKVRDTSRHALNDNRWHTVTIGRPNSKQHTLMVDESLAIVSSLGPNLNLDLNGVLYLGGVPENMYDNNLPKVLQSRYGFVGCLASLDLGGEALNPTADALVPSNMVVAGCEDANELCTSDSCSNGGVCVQQWSGPGCDCDSTSYTGPTCAQESVSYDFGPGRGVILFTYPEDRRPDTRGDTIAFGFLTADPDAVLLRIDSATSGDYLEVELIDGKVLTEYNMGNKNLSIAERGTRKVNDRNYHVVKFTRAGPNSTLQLDNWDLVKKYPSESKLSVFNSQSLIHVGGWWNRNKRTVERPFQGVLSGLVVNGLRPLDMATDRDPRVQIIGDVHQINSIGSLPRDGDIMQKTTASGTPGVMDDLVYSGASPHGCSVDDEDECVPVYDTGSGDDLITPVYNPPPTRRPSTTVTFRHSNNKQPSQVPCDDEDCVPGSGVGEITDDEITTIPGVSITTTEHRTTSHFHKTTGGTYGSSSTASGTSTTLDGSSSSSSSSSSTSSSSSSLPSSTTITNPSSSSTSESSTSTSRDSMTTSRFTTPTPPNDNTMKYPVENIFNFESTPHTPRETNNGTYPYPTESEPTLVIIIIIAVLMIIIVSILIIFVMCKRRDDPIYKIEDKGRYEYVPSAGGTGGNGRSNAGGRKAGVKEWYV</sequence>
<feature type="domain" description="Laminin G" evidence="5">
    <location>
        <begin position="482"/>
        <end position="663"/>
    </location>
</feature>
<evidence type="ECO:0000256" key="4">
    <source>
        <dbReference type="SAM" id="Phobius"/>
    </source>
</evidence>
<feature type="domain" description="Laminin G" evidence="5">
    <location>
        <begin position="264"/>
        <end position="457"/>
    </location>
</feature>
<evidence type="ECO:0000256" key="1">
    <source>
        <dbReference type="ARBA" id="ARBA00023157"/>
    </source>
</evidence>
<dbReference type="CDD" id="cd00054">
    <property type="entry name" value="EGF_CA"/>
    <property type="match status" value="3"/>
</dbReference>
<feature type="region of interest" description="Disordered" evidence="3">
    <location>
        <begin position="1587"/>
        <end position="1606"/>
    </location>
</feature>
<accession>A0A8J2P3N5</accession>
<feature type="domain" description="Laminin G" evidence="5">
    <location>
        <begin position="892"/>
        <end position="1069"/>
    </location>
</feature>
<dbReference type="SMART" id="SM00282">
    <property type="entry name" value="LamG"/>
    <property type="match status" value="6"/>
</dbReference>
<keyword evidence="2" id="KW-0245">EGF-like domain</keyword>
<dbReference type="PROSITE" id="PS00010">
    <property type="entry name" value="ASX_HYDROXYL"/>
    <property type="match status" value="1"/>
</dbReference>
<dbReference type="PANTHER" id="PTHR15036:SF89">
    <property type="entry name" value="NEUREXIN 1, ISOFORM F"/>
    <property type="match status" value="1"/>
</dbReference>
<keyword evidence="4" id="KW-1133">Transmembrane helix</keyword>
<comment type="caution">
    <text evidence="7">The sequence shown here is derived from an EMBL/GenBank/DDBJ whole genome shotgun (WGS) entry which is preliminary data.</text>
</comment>
<feature type="transmembrane region" description="Helical" evidence="4">
    <location>
        <begin position="1538"/>
        <end position="1561"/>
    </location>
</feature>
<dbReference type="Pfam" id="PF00008">
    <property type="entry name" value="EGF"/>
    <property type="match status" value="1"/>
</dbReference>
<feature type="domain" description="EGF-like" evidence="6">
    <location>
        <begin position="1072"/>
        <end position="1109"/>
    </location>
</feature>
<organism evidence="7 8">
    <name type="scientific">Allacma fusca</name>
    <dbReference type="NCBI Taxonomy" id="39272"/>
    <lineage>
        <taxon>Eukaryota</taxon>
        <taxon>Metazoa</taxon>
        <taxon>Ecdysozoa</taxon>
        <taxon>Arthropoda</taxon>
        <taxon>Hexapoda</taxon>
        <taxon>Collembola</taxon>
        <taxon>Symphypleona</taxon>
        <taxon>Sminthuridae</taxon>
        <taxon>Allacma</taxon>
    </lineage>
</organism>
<dbReference type="SMART" id="SM00181">
    <property type="entry name" value="EGF"/>
    <property type="match status" value="3"/>
</dbReference>
<evidence type="ECO:0000259" key="5">
    <source>
        <dbReference type="PROSITE" id="PS50025"/>
    </source>
</evidence>
<evidence type="ECO:0000256" key="3">
    <source>
        <dbReference type="SAM" id="MobiDB-lite"/>
    </source>
</evidence>
<feature type="domain" description="Laminin G" evidence="5">
    <location>
        <begin position="1113"/>
        <end position="1289"/>
    </location>
</feature>
<evidence type="ECO:0000313" key="7">
    <source>
        <dbReference type="EMBL" id="CAG7729829.1"/>
    </source>
</evidence>
<dbReference type="CDD" id="cd00110">
    <property type="entry name" value="LamG"/>
    <property type="match status" value="6"/>
</dbReference>
<feature type="domain" description="Laminin G" evidence="5">
    <location>
        <begin position="36"/>
        <end position="223"/>
    </location>
</feature>
<keyword evidence="4" id="KW-0812">Transmembrane</keyword>
<evidence type="ECO:0000256" key="2">
    <source>
        <dbReference type="PROSITE-ProRule" id="PRU00076"/>
    </source>
</evidence>
<dbReference type="Proteomes" id="UP000708208">
    <property type="component" value="Unassembled WGS sequence"/>
</dbReference>
<feature type="region of interest" description="Disordered" evidence="3">
    <location>
        <begin position="1407"/>
        <end position="1505"/>
    </location>
</feature>
<name>A0A8J2P3N5_9HEXA</name>
<dbReference type="OrthoDB" id="6275838at2759"/>
<feature type="domain" description="EGF-like" evidence="6">
    <location>
        <begin position="219"/>
        <end position="257"/>
    </location>
</feature>
<dbReference type="Pfam" id="PF02210">
    <property type="entry name" value="Laminin_G_2"/>
    <property type="match status" value="6"/>
</dbReference>
<dbReference type="InterPro" id="IPR000152">
    <property type="entry name" value="EGF-type_Asp/Asn_hydroxyl_site"/>
</dbReference>
<feature type="domain" description="Laminin G" evidence="5">
    <location>
        <begin position="707"/>
        <end position="886"/>
    </location>
</feature>
<dbReference type="PROSITE" id="PS50025">
    <property type="entry name" value="LAM_G_DOMAIN"/>
    <property type="match status" value="6"/>
</dbReference>
<proteinExistence type="predicted"/>
<evidence type="ECO:0000313" key="8">
    <source>
        <dbReference type="Proteomes" id="UP000708208"/>
    </source>
</evidence>
<dbReference type="PROSITE" id="PS50026">
    <property type="entry name" value="EGF_3"/>
    <property type="match status" value="3"/>
</dbReference>
<protein>
    <recommendedName>
        <fullName evidence="9">Neurexin</fullName>
    </recommendedName>
</protein>
<dbReference type="PANTHER" id="PTHR15036">
    <property type="entry name" value="PIKACHURIN-LIKE PROTEIN"/>
    <property type="match status" value="1"/>
</dbReference>
<reference evidence="7" key="1">
    <citation type="submission" date="2021-06" db="EMBL/GenBank/DDBJ databases">
        <authorList>
            <person name="Hodson N. C."/>
            <person name="Mongue J. A."/>
            <person name="Jaron S. K."/>
        </authorList>
    </citation>
    <scope>NUCLEOTIDE SEQUENCE</scope>
</reference>
<keyword evidence="8" id="KW-1185">Reference proteome</keyword>
<comment type="caution">
    <text evidence="2">Lacks conserved residue(s) required for the propagation of feature annotation.</text>
</comment>
<evidence type="ECO:0008006" key="9">
    <source>
        <dbReference type="Google" id="ProtNLM"/>
    </source>
</evidence>
<feature type="compositionally biased region" description="Low complexity" evidence="3">
    <location>
        <begin position="1423"/>
        <end position="1494"/>
    </location>
</feature>
<dbReference type="InterPro" id="IPR000742">
    <property type="entry name" value="EGF"/>
</dbReference>
<keyword evidence="1" id="KW-1015">Disulfide bond</keyword>
<feature type="region of interest" description="Disordered" evidence="3">
    <location>
        <begin position="1349"/>
        <end position="1385"/>
    </location>
</feature>
<keyword evidence="4" id="KW-0472">Membrane</keyword>
<dbReference type="InterPro" id="IPR050372">
    <property type="entry name" value="Neurexin-related_CASP"/>
</dbReference>